<sequence length="131" mass="14419">MRMMKCYLANDSNGCFVMAKEVSSLEKCVRTCVSCHCLLVWHSGGHGEVPWCEHDQQSVSRGTLMKCAYLDPQVKADERHAELRKAVGWLITPLEFKIAGNVQVFTDALAACFLTASGSEKAATLMPTGTY</sequence>
<keyword evidence="3" id="KW-1185">Reference proteome</keyword>
<dbReference type="Proteomes" id="UP000216021">
    <property type="component" value="Unassembled WGS sequence"/>
</dbReference>
<organism evidence="2 3">
    <name type="scientific">Serratia oryzae</name>
    <dbReference type="NCBI Taxonomy" id="2034155"/>
    <lineage>
        <taxon>Bacteria</taxon>
        <taxon>Pseudomonadati</taxon>
        <taxon>Pseudomonadota</taxon>
        <taxon>Gammaproteobacteria</taxon>
        <taxon>Enterobacterales</taxon>
        <taxon>Yersiniaceae</taxon>
        <taxon>Serratia</taxon>
    </lineage>
</organism>
<reference evidence="2 3" key="1">
    <citation type="submission" date="2016-11" db="EMBL/GenBank/DDBJ databases">
        <title>Rahnella oryzae sp. nov., isolated from rice root.</title>
        <authorList>
            <person name="Zhang X.-X."/>
            <person name="Zhang J."/>
        </authorList>
    </citation>
    <scope>NUCLEOTIDE SEQUENCE [LARGE SCALE GENOMIC DNA]</scope>
    <source>
        <strain evidence="2 3">J11-6</strain>
    </source>
</reference>
<dbReference type="InterPro" id="IPR057150">
    <property type="entry name" value="DUF7828"/>
</dbReference>
<name>A0A1S8CDP5_9GAMM</name>
<evidence type="ECO:0000313" key="3">
    <source>
        <dbReference type="Proteomes" id="UP000216021"/>
    </source>
</evidence>
<evidence type="ECO:0000259" key="1">
    <source>
        <dbReference type="Pfam" id="PF25165"/>
    </source>
</evidence>
<dbReference type="AlphaFoldDB" id="A0A1S8CDP5"/>
<proteinExistence type="predicted"/>
<dbReference type="Pfam" id="PF25165">
    <property type="entry name" value="DUF7828"/>
    <property type="match status" value="1"/>
</dbReference>
<dbReference type="OrthoDB" id="6624929at2"/>
<dbReference type="RefSeq" id="WP_076944404.1">
    <property type="nucleotide sequence ID" value="NZ_MOXD01000035.1"/>
</dbReference>
<dbReference type="EMBL" id="MOXD01000035">
    <property type="protein sequence ID" value="OMQ17878.1"/>
    <property type="molecule type" value="Genomic_DNA"/>
</dbReference>
<comment type="caution">
    <text evidence="2">The sequence shown here is derived from an EMBL/GenBank/DDBJ whole genome shotgun (WGS) entry which is preliminary data.</text>
</comment>
<feature type="domain" description="DUF7828" evidence="1">
    <location>
        <begin position="3"/>
        <end position="88"/>
    </location>
</feature>
<gene>
    <name evidence="2" type="ORF">BMI79_22050</name>
</gene>
<accession>A0A1S8CDP5</accession>
<evidence type="ECO:0000313" key="2">
    <source>
        <dbReference type="EMBL" id="OMQ17878.1"/>
    </source>
</evidence>
<protein>
    <recommendedName>
        <fullName evidence="1">DUF7828 domain-containing protein</fullName>
    </recommendedName>
</protein>